<reference evidence="5" key="1">
    <citation type="submission" date="2019-12" db="UniProtKB">
        <authorList>
            <consortium name="WormBaseParasite"/>
        </authorList>
    </citation>
    <scope>IDENTIFICATION</scope>
</reference>
<dbReference type="Pfam" id="PF00385">
    <property type="entry name" value="Chromo"/>
    <property type="match status" value="1"/>
</dbReference>
<comment type="subcellular location">
    <subcellularLocation>
        <location evidence="1">Nucleus</location>
    </subcellularLocation>
</comment>
<dbReference type="InterPro" id="IPR016197">
    <property type="entry name" value="Chromo-like_dom_sf"/>
</dbReference>
<dbReference type="InterPro" id="IPR023779">
    <property type="entry name" value="Chromodomain_CS"/>
</dbReference>
<accession>A0A5S6QI63</accession>
<dbReference type="STRING" id="70415.A0A5S6QI63"/>
<evidence type="ECO:0000313" key="4">
    <source>
        <dbReference type="Proteomes" id="UP000046395"/>
    </source>
</evidence>
<evidence type="ECO:0000256" key="1">
    <source>
        <dbReference type="ARBA" id="ARBA00004123"/>
    </source>
</evidence>
<dbReference type="InterPro" id="IPR000953">
    <property type="entry name" value="Chromo/chromo_shadow_dom"/>
</dbReference>
<dbReference type="InterPro" id="IPR017984">
    <property type="entry name" value="Chromo_dom_subgr"/>
</dbReference>
<dbReference type="Proteomes" id="UP000046395">
    <property type="component" value="Unassembled WGS sequence"/>
</dbReference>
<evidence type="ECO:0000256" key="2">
    <source>
        <dbReference type="ARBA" id="ARBA00023242"/>
    </source>
</evidence>
<organism evidence="4 5">
    <name type="scientific">Trichuris muris</name>
    <name type="common">Mouse whipworm</name>
    <dbReference type="NCBI Taxonomy" id="70415"/>
    <lineage>
        <taxon>Eukaryota</taxon>
        <taxon>Metazoa</taxon>
        <taxon>Ecdysozoa</taxon>
        <taxon>Nematoda</taxon>
        <taxon>Enoplea</taxon>
        <taxon>Dorylaimia</taxon>
        <taxon>Trichinellida</taxon>
        <taxon>Trichuridae</taxon>
        <taxon>Trichuris</taxon>
    </lineage>
</organism>
<dbReference type="PANTHER" id="PTHR22812">
    <property type="entry name" value="CHROMOBOX PROTEIN"/>
    <property type="match status" value="1"/>
</dbReference>
<dbReference type="GO" id="GO:0005634">
    <property type="term" value="C:nucleus"/>
    <property type="evidence" value="ECO:0007669"/>
    <property type="project" value="UniProtKB-SubCell"/>
</dbReference>
<dbReference type="AlphaFoldDB" id="A0A5S6QI63"/>
<name>A0A5S6QI63_TRIMR</name>
<evidence type="ECO:0000259" key="3">
    <source>
        <dbReference type="PROSITE" id="PS50013"/>
    </source>
</evidence>
<dbReference type="PRINTS" id="PR00504">
    <property type="entry name" value="CHROMODOMAIN"/>
</dbReference>
<proteinExistence type="predicted"/>
<protein>
    <submittedName>
        <fullName evidence="5">Chromo domain-containing protein</fullName>
    </submittedName>
</protein>
<sequence>MFGGDDCLKSSVLKIECLKTFGHRTVFVVGLSCNLKIRLPYLCLALRSFIWASPSVVLLFKRMSLNKQQHSYDTTTDFVVEKILARRERNGRTEYLLKWKGYSDLDNTWEPIENLNCPDLLAKFEQEAFFKRSSGRRSPIVSYNNVKESVHVKATLRKRELSTVPIVHVDDVTTLPTSMVHAQLRLLSKMARTAEQLDNVKKVLNVRMIDGVIYYLVSFHGDVQVSWCPSSIMRRCMNKIFDFYERRSVFNSRRLLVKRSYRQCVQDKFYLPPDSIRVLDGFR</sequence>
<dbReference type="PROSITE" id="PS00598">
    <property type="entry name" value="CHROMO_1"/>
    <property type="match status" value="1"/>
</dbReference>
<dbReference type="PROSITE" id="PS50013">
    <property type="entry name" value="CHROMO_2"/>
    <property type="match status" value="1"/>
</dbReference>
<keyword evidence="2" id="KW-0539">Nucleus</keyword>
<keyword evidence="4" id="KW-1185">Reference proteome</keyword>
<dbReference type="CDD" id="cd18631">
    <property type="entry name" value="CD_HP1_like"/>
    <property type="match status" value="1"/>
</dbReference>
<dbReference type="InterPro" id="IPR051219">
    <property type="entry name" value="Heterochromatin_chromo-domain"/>
</dbReference>
<feature type="domain" description="Chromo" evidence="3">
    <location>
        <begin position="78"/>
        <end position="136"/>
    </location>
</feature>
<evidence type="ECO:0000313" key="5">
    <source>
        <dbReference type="WBParaSite" id="TMUE_2000006845.1"/>
    </source>
</evidence>
<dbReference type="WBParaSite" id="TMUE_2000006845.1">
    <property type="protein sequence ID" value="TMUE_2000006845.1"/>
    <property type="gene ID" value="WBGene00286323"/>
</dbReference>
<dbReference type="SMART" id="SM00298">
    <property type="entry name" value="CHROMO"/>
    <property type="match status" value="2"/>
</dbReference>
<dbReference type="InterPro" id="IPR023780">
    <property type="entry name" value="Chromo_domain"/>
</dbReference>
<dbReference type="SUPFAM" id="SSF54160">
    <property type="entry name" value="Chromo domain-like"/>
    <property type="match status" value="2"/>
</dbReference>
<dbReference type="Gene3D" id="2.40.50.40">
    <property type="match status" value="2"/>
</dbReference>